<feature type="non-terminal residue" evidence="1">
    <location>
        <position position="33"/>
    </location>
</feature>
<evidence type="ECO:0000313" key="2">
    <source>
        <dbReference type="Proteomes" id="UP000663866"/>
    </source>
</evidence>
<gene>
    <name evidence="1" type="ORF">OVN521_LOCUS51547</name>
</gene>
<sequence>MMLDGVELFNPDGTGFITSMNLFIHLIGEPGAF</sequence>
<proteinExistence type="predicted"/>
<evidence type="ECO:0000313" key="1">
    <source>
        <dbReference type="EMBL" id="CAF4793209.1"/>
    </source>
</evidence>
<dbReference type="EMBL" id="CAJOBG010125748">
    <property type="protein sequence ID" value="CAF4793209.1"/>
    <property type="molecule type" value="Genomic_DNA"/>
</dbReference>
<dbReference type="AlphaFoldDB" id="A0A821NYQ2"/>
<keyword evidence="2" id="KW-1185">Reference proteome</keyword>
<comment type="caution">
    <text evidence="1">The sequence shown here is derived from an EMBL/GenBank/DDBJ whole genome shotgun (WGS) entry which is preliminary data.</text>
</comment>
<dbReference type="Proteomes" id="UP000663866">
    <property type="component" value="Unassembled WGS sequence"/>
</dbReference>
<name>A0A821NYQ2_9BILA</name>
<reference evidence="1" key="1">
    <citation type="submission" date="2021-02" db="EMBL/GenBank/DDBJ databases">
        <authorList>
            <person name="Nowell W R."/>
        </authorList>
    </citation>
    <scope>NUCLEOTIDE SEQUENCE</scope>
</reference>
<protein>
    <submittedName>
        <fullName evidence="1">Uncharacterized protein</fullName>
    </submittedName>
</protein>
<organism evidence="1 2">
    <name type="scientific">Rotaria magnacalcarata</name>
    <dbReference type="NCBI Taxonomy" id="392030"/>
    <lineage>
        <taxon>Eukaryota</taxon>
        <taxon>Metazoa</taxon>
        <taxon>Spiralia</taxon>
        <taxon>Gnathifera</taxon>
        <taxon>Rotifera</taxon>
        <taxon>Eurotatoria</taxon>
        <taxon>Bdelloidea</taxon>
        <taxon>Philodinida</taxon>
        <taxon>Philodinidae</taxon>
        <taxon>Rotaria</taxon>
    </lineage>
</organism>
<accession>A0A821NYQ2</accession>